<keyword evidence="8 11" id="KW-0333">Golgi apparatus</keyword>
<keyword evidence="4" id="KW-0808">Transferase</keyword>
<keyword evidence="6" id="KW-0735">Signal-anchor</keyword>
<comment type="caution">
    <text evidence="12">The sequence shown here is derived from an EMBL/GenBank/DDBJ whole genome shotgun (WGS) entry which is preliminary data.</text>
</comment>
<dbReference type="AlphaFoldDB" id="A0A1D1UXM8"/>
<dbReference type="FunFam" id="3.90.550.50:FF:000001">
    <property type="entry name" value="Hexosyltransferase"/>
    <property type="match status" value="1"/>
</dbReference>
<evidence type="ECO:0000256" key="5">
    <source>
        <dbReference type="ARBA" id="ARBA00022692"/>
    </source>
</evidence>
<evidence type="ECO:0000256" key="6">
    <source>
        <dbReference type="ARBA" id="ARBA00022968"/>
    </source>
</evidence>
<keyword evidence="9" id="KW-0472">Membrane</keyword>
<evidence type="ECO:0000256" key="8">
    <source>
        <dbReference type="ARBA" id="ARBA00023034"/>
    </source>
</evidence>
<evidence type="ECO:0000256" key="4">
    <source>
        <dbReference type="ARBA" id="ARBA00022679"/>
    </source>
</evidence>
<protein>
    <recommendedName>
        <fullName evidence="11">Hexosyltransferase</fullName>
        <ecNumber evidence="11">2.4.1.-</ecNumber>
    </recommendedName>
</protein>
<evidence type="ECO:0000256" key="10">
    <source>
        <dbReference type="ARBA" id="ARBA00023180"/>
    </source>
</evidence>
<name>A0A1D1UXM8_RAMVA</name>
<dbReference type="GO" id="GO:0006493">
    <property type="term" value="P:protein O-linked glycosylation"/>
    <property type="evidence" value="ECO:0007669"/>
    <property type="project" value="TreeGrafter"/>
</dbReference>
<evidence type="ECO:0000256" key="2">
    <source>
        <dbReference type="ARBA" id="ARBA00008661"/>
    </source>
</evidence>
<keyword evidence="7" id="KW-1133">Transmembrane helix</keyword>
<evidence type="ECO:0000256" key="1">
    <source>
        <dbReference type="ARBA" id="ARBA00004323"/>
    </source>
</evidence>
<dbReference type="GO" id="GO:0000139">
    <property type="term" value="C:Golgi membrane"/>
    <property type="evidence" value="ECO:0007669"/>
    <property type="project" value="UniProtKB-SubCell"/>
</dbReference>
<evidence type="ECO:0000313" key="13">
    <source>
        <dbReference type="Proteomes" id="UP000186922"/>
    </source>
</evidence>
<dbReference type="EMBL" id="BDGG01000002">
    <property type="protein sequence ID" value="GAU94396.1"/>
    <property type="molecule type" value="Genomic_DNA"/>
</dbReference>
<sequence length="342" mass="39631">MLAPSNKRVLAFLAVLAFAVTGLLLINQIQFVDGDEEKEITERTAVEQARIDSLKFNLSNYPPGFLLTAAAESTCANSSHSSTFLTVIYIHSQPSHLEQRDFIRNSWFSPHFKTLYNFRVVFILGNPHNASLQRSIVIENGQYRDIVQEDFRDVYQNLTLKEAAALRWTAQYCPSAKFVVKVDDDVVVKPWFFAEILQRKKASKDIPRIFCQVFGNSKPSRDPHSKWYAPTEVYRATWYPRYCSGPIRIMTAEAVPLLLEGIKSVPFLWLEDVYFSGLVAEAVRVERVNEWALVEEHSWKRWFYPKFASLYSLYTALHAYDLQTQRKVWSDIVRNNPKRFRG</sequence>
<dbReference type="Pfam" id="PF01762">
    <property type="entry name" value="Galactosyl_T"/>
    <property type="match status" value="1"/>
</dbReference>
<keyword evidence="10" id="KW-0325">Glycoprotein</keyword>
<keyword evidence="5" id="KW-0812">Transmembrane</keyword>
<evidence type="ECO:0000313" key="12">
    <source>
        <dbReference type="EMBL" id="GAU94396.1"/>
    </source>
</evidence>
<organism evidence="12 13">
    <name type="scientific">Ramazzottius varieornatus</name>
    <name type="common">Water bear</name>
    <name type="synonym">Tardigrade</name>
    <dbReference type="NCBI Taxonomy" id="947166"/>
    <lineage>
        <taxon>Eukaryota</taxon>
        <taxon>Metazoa</taxon>
        <taxon>Ecdysozoa</taxon>
        <taxon>Tardigrada</taxon>
        <taxon>Eutardigrada</taxon>
        <taxon>Parachela</taxon>
        <taxon>Hypsibioidea</taxon>
        <taxon>Ramazzottiidae</taxon>
        <taxon>Ramazzottius</taxon>
    </lineage>
</organism>
<reference evidence="12 13" key="1">
    <citation type="journal article" date="2016" name="Nat. Commun.">
        <title>Extremotolerant tardigrade genome and improved radiotolerance of human cultured cells by tardigrade-unique protein.</title>
        <authorList>
            <person name="Hashimoto T."/>
            <person name="Horikawa D.D."/>
            <person name="Saito Y."/>
            <person name="Kuwahara H."/>
            <person name="Kozuka-Hata H."/>
            <person name="Shin-I T."/>
            <person name="Minakuchi Y."/>
            <person name="Ohishi K."/>
            <person name="Motoyama A."/>
            <person name="Aizu T."/>
            <person name="Enomoto A."/>
            <person name="Kondo K."/>
            <person name="Tanaka S."/>
            <person name="Hara Y."/>
            <person name="Koshikawa S."/>
            <person name="Sagara H."/>
            <person name="Miura T."/>
            <person name="Yokobori S."/>
            <person name="Miyagawa K."/>
            <person name="Suzuki Y."/>
            <person name="Kubo T."/>
            <person name="Oyama M."/>
            <person name="Kohara Y."/>
            <person name="Fujiyama A."/>
            <person name="Arakawa K."/>
            <person name="Katayama T."/>
            <person name="Toyoda A."/>
            <person name="Kunieda T."/>
        </authorList>
    </citation>
    <scope>NUCLEOTIDE SEQUENCE [LARGE SCALE GENOMIC DNA]</scope>
    <source>
        <strain evidence="12 13">YOKOZUNA-1</strain>
    </source>
</reference>
<dbReference type="Gene3D" id="3.90.550.50">
    <property type="match status" value="1"/>
</dbReference>
<dbReference type="EC" id="2.4.1.-" evidence="11"/>
<dbReference type="STRING" id="947166.A0A1D1UXM8"/>
<dbReference type="InterPro" id="IPR002659">
    <property type="entry name" value="Glyco_trans_31"/>
</dbReference>
<dbReference type="SUPFAM" id="SSF53448">
    <property type="entry name" value="Nucleotide-diphospho-sugar transferases"/>
    <property type="match status" value="1"/>
</dbReference>
<dbReference type="InterPro" id="IPR029044">
    <property type="entry name" value="Nucleotide-diphossugar_trans"/>
</dbReference>
<comment type="similarity">
    <text evidence="2 11">Belongs to the glycosyltransferase 31 family.</text>
</comment>
<dbReference type="PANTHER" id="PTHR11214:SF314">
    <property type="entry name" value="HEXOSYLTRANSFERASE"/>
    <property type="match status" value="1"/>
</dbReference>
<keyword evidence="13" id="KW-1185">Reference proteome</keyword>
<dbReference type="OrthoDB" id="5512589at2759"/>
<evidence type="ECO:0000256" key="9">
    <source>
        <dbReference type="ARBA" id="ARBA00023136"/>
    </source>
</evidence>
<proteinExistence type="inferred from homology"/>
<dbReference type="GO" id="GO:0016758">
    <property type="term" value="F:hexosyltransferase activity"/>
    <property type="evidence" value="ECO:0007669"/>
    <property type="project" value="InterPro"/>
</dbReference>
<evidence type="ECO:0000256" key="7">
    <source>
        <dbReference type="ARBA" id="ARBA00022989"/>
    </source>
</evidence>
<comment type="subcellular location">
    <subcellularLocation>
        <location evidence="1 11">Golgi apparatus membrane</location>
        <topology evidence="1 11">Single-pass type II membrane protein</topology>
    </subcellularLocation>
</comment>
<keyword evidence="3 11" id="KW-0328">Glycosyltransferase</keyword>
<dbReference type="PANTHER" id="PTHR11214">
    <property type="entry name" value="BETA-1,3-N-ACETYLGLUCOSAMINYLTRANSFERASE"/>
    <property type="match status" value="1"/>
</dbReference>
<gene>
    <name evidence="12" type="primary">RvY_06176-1</name>
    <name evidence="12" type="synonym">RvY_06176.1</name>
    <name evidence="12" type="ORF">RvY_06176</name>
</gene>
<dbReference type="Proteomes" id="UP000186922">
    <property type="component" value="Unassembled WGS sequence"/>
</dbReference>
<evidence type="ECO:0000256" key="11">
    <source>
        <dbReference type="RuleBase" id="RU363063"/>
    </source>
</evidence>
<evidence type="ECO:0000256" key="3">
    <source>
        <dbReference type="ARBA" id="ARBA00022676"/>
    </source>
</evidence>
<accession>A0A1D1UXM8</accession>